<dbReference type="Proteomes" id="UP000242913">
    <property type="component" value="Unassembled WGS sequence"/>
</dbReference>
<dbReference type="EMBL" id="KZ269981">
    <property type="protein sequence ID" value="OZC11343.1"/>
    <property type="molecule type" value="Genomic_DNA"/>
</dbReference>
<evidence type="ECO:0000313" key="1">
    <source>
        <dbReference type="EMBL" id="OZC11343.1"/>
    </source>
</evidence>
<name>A0A238C1K6_9BILA</name>
<keyword evidence="2" id="KW-1185">Reference proteome</keyword>
<dbReference type="OrthoDB" id="5835829at2759"/>
<protein>
    <submittedName>
        <fullName evidence="1">Uncharacterized protein</fullName>
    </submittedName>
</protein>
<accession>A0A238C1K6</accession>
<sequence>MPKALISFDLYADMNLYRMITFIGMPSGYINHAKFPVHRFAMSILAEELIKRKHNVTWAECGFSRKYRKSPKRSRRNLLEDKIAKLGNK</sequence>
<organism evidence="1 2">
    <name type="scientific">Onchocerca flexuosa</name>
    <dbReference type="NCBI Taxonomy" id="387005"/>
    <lineage>
        <taxon>Eukaryota</taxon>
        <taxon>Metazoa</taxon>
        <taxon>Ecdysozoa</taxon>
        <taxon>Nematoda</taxon>
        <taxon>Chromadorea</taxon>
        <taxon>Rhabditida</taxon>
        <taxon>Spirurina</taxon>
        <taxon>Spiruromorpha</taxon>
        <taxon>Filarioidea</taxon>
        <taxon>Onchocercidae</taxon>
        <taxon>Onchocerca</taxon>
    </lineage>
</organism>
<dbReference type="AlphaFoldDB" id="A0A238C1K6"/>
<evidence type="ECO:0000313" key="2">
    <source>
        <dbReference type="Proteomes" id="UP000242913"/>
    </source>
</evidence>
<reference evidence="1 2" key="1">
    <citation type="submission" date="2015-12" db="EMBL/GenBank/DDBJ databases">
        <title>Draft genome of the nematode, Onchocerca flexuosa.</title>
        <authorList>
            <person name="Mitreva M."/>
        </authorList>
    </citation>
    <scope>NUCLEOTIDE SEQUENCE [LARGE SCALE GENOMIC DNA]</scope>
    <source>
        <strain evidence="1">Red Deer</strain>
    </source>
</reference>
<proteinExistence type="predicted"/>
<gene>
    <name evidence="1" type="ORF">X798_01759</name>
</gene>